<reference evidence="2" key="1">
    <citation type="submission" date="2024-05" db="EMBL/GenBank/DDBJ databases">
        <title>Whole genome shotgun sequence of Streptomyces hygroscopicus NBRC 113678.</title>
        <authorList>
            <person name="Komaki H."/>
            <person name="Tamura T."/>
        </authorList>
    </citation>
    <scope>NUCLEOTIDE SEQUENCE</scope>
    <source>
        <strain evidence="2">N11-34</strain>
    </source>
</reference>
<accession>A0ABQ3TX76</accession>
<evidence type="ECO:0000313" key="2">
    <source>
        <dbReference type="EMBL" id="GHJ27942.1"/>
    </source>
</evidence>
<gene>
    <name evidence="2" type="ORF">TPA0910_23750</name>
</gene>
<dbReference type="EMBL" id="BNEK01000003">
    <property type="protein sequence ID" value="GHJ27942.1"/>
    <property type="molecule type" value="Genomic_DNA"/>
</dbReference>
<proteinExistence type="predicted"/>
<evidence type="ECO:0000256" key="1">
    <source>
        <dbReference type="SAM" id="MobiDB-lite"/>
    </source>
</evidence>
<feature type="region of interest" description="Disordered" evidence="1">
    <location>
        <begin position="34"/>
        <end position="59"/>
    </location>
</feature>
<name>A0ABQ3TX76_STRHY</name>
<dbReference type="Proteomes" id="UP001054854">
    <property type="component" value="Unassembled WGS sequence"/>
</dbReference>
<comment type="caution">
    <text evidence="2">The sequence shown here is derived from an EMBL/GenBank/DDBJ whole genome shotgun (WGS) entry which is preliminary data.</text>
</comment>
<feature type="compositionally biased region" description="Polar residues" evidence="1">
    <location>
        <begin position="43"/>
        <end position="58"/>
    </location>
</feature>
<organism evidence="2 3">
    <name type="scientific">Streptomyces hygroscopicus</name>
    <dbReference type="NCBI Taxonomy" id="1912"/>
    <lineage>
        <taxon>Bacteria</taxon>
        <taxon>Bacillati</taxon>
        <taxon>Actinomycetota</taxon>
        <taxon>Actinomycetes</taxon>
        <taxon>Kitasatosporales</taxon>
        <taxon>Streptomycetaceae</taxon>
        <taxon>Streptomyces</taxon>
        <taxon>Streptomyces violaceusniger group</taxon>
    </lineage>
</organism>
<evidence type="ECO:0000313" key="3">
    <source>
        <dbReference type="Proteomes" id="UP001054854"/>
    </source>
</evidence>
<sequence length="76" mass="8555">MRERPLPCRAGWEGADTTVKYLFLYWTHQSSTAKRRSGAGRDSCQQPNLDSTVQSNFPGKNMRFGLEGEECDLSQG</sequence>
<keyword evidence="3" id="KW-1185">Reference proteome</keyword>
<protein>
    <submittedName>
        <fullName evidence="2">Uncharacterized protein</fullName>
    </submittedName>
</protein>